<dbReference type="SUPFAM" id="SSF49899">
    <property type="entry name" value="Concanavalin A-like lectins/glucanases"/>
    <property type="match status" value="1"/>
</dbReference>
<dbReference type="InterPro" id="IPR006558">
    <property type="entry name" value="LamG-like"/>
</dbReference>
<evidence type="ECO:0000256" key="2">
    <source>
        <dbReference type="ARBA" id="ARBA00023157"/>
    </source>
</evidence>
<evidence type="ECO:0000259" key="3">
    <source>
        <dbReference type="SMART" id="SM00560"/>
    </source>
</evidence>
<proteinExistence type="predicted"/>
<feature type="domain" description="LamG-like jellyroll fold" evidence="3">
    <location>
        <begin position="69"/>
        <end position="214"/>
    </location>
</feature>
<comment type="caution">
    <text evidence="4">The sequence shown here is derived from an EMBL/GenBank/DDBJ whole genome shotgun (WGS) entry which is preliminary data.</text>
</comment>
<organism evidence="4">
    <name type="scientific">marine sediment metagenome</name>
    <dbReference type="NCBI Taxonomy" id="412755"/>
    <lineage>
        <taxon>unclassified sequences</taxon>
        <taxon>metagenomes</taxon>
        <taxon>ecological metagenomes</taxon>
    </lineage>
</organism>
<dbReference type="Gene3D" id="2.60.120.200">
    <property type="match status" value="1"/>
</dbReference>
<dbReference type="InterPro" id="IPR013320">
    <property type="entry name" value="ConA-like_dom_sf"/>
</dbReference>
<dbReference type="AlphaFoldDB" id="A0A0F9CDY3"/>
<evidence type="ECO:0000256" key="1">
    <source>
        <dbReference type="ARBA" id="ARBA00022729"/>
    </source>
</evidence>
<dbReference type="Pfam" id="PF13385">
    <property type="entry name" value="Laminin_G_3"/>
    <property type="match status" value="1"/>
</dbReference>
<accession>A0A0F9CDY3</accession>
<gene>
    <name evidence="4" type="ORF">LCGC14_2337500</name>
</gene>
<keyword evidence="2" id="KW-1015">Disulfide bond</keyword>
<dbReference type="EMBL" id="LAZR01033735">
    <property type="protein sequence ID" value="KKL47244.1"/>
    <property type="molecule type" value="Genomic_DNA"/>
</dbReference>
<evidence type="ECO:0000313" key="4">
    <source>
        <dbReference type="EMBL" id="KKL47244.1"/>
    </source>
</evidence>
<protein>
    <recommendedName>
        <fullName evidence="3">LamG-like jellyroll fold domain-containing protein</fullName>
    </recommendedName>
</protein>
<sequence>MKSTGIVFKQREFFGSDPGTIYEDVSRYKNVCTPTNLDYTQLPSGLWVPTFDGSAYVTIADDPAFNWTTTLSIGAWIKKDDLVGTEAIVSKWNSSESRREWNLQIVTQKLQVAFGNPNTGAFEGTWSSDDNVIASTGIWYHVAATYDGVLAAAERVKLYVDGTAVAGSLASGVIPATLYNGTANVLIGARTAVSIQDFFSGSIDNTVIYDCIADVPATFMAALYNSQAGLYGKALI</sequence>
<keyword evidence="1" id="KW-0732">Signal</keyword>
<name>A0A0F9CDY3_9ZZZZ</name>
<reference evidence="4" key="1">
    <citation type="journal article" date="2015" name="Nature">
        <title>Complex archaea that bridge the gap between prokaryotes and eukaryotes.</title>
        <authorList>
            <person name="Spang A."/>
            <person name="Saw J.H."/>
            <person name="Jorgensen S.L."/>
            <person name="Zaremba-Niedzwiedzka K."/>
            <person name="Martijn J."/>
            <person name="Lind A.E."/>
            <person name="van Eijk R."/>
            <person name="Schleper C."/>
            <person name="Guy L."/>
            <person name="Ettema T.J."/>
        </authorList>
    </citation>
    <scope>NUCLEOTIDE SEQUENCE</scope>
</reference>
<dbReference type="SMART" id="SM00560">
    <property type="entry name" value="LamGL"/>
    <property type="match status" value="1"/>
</dbReference>